<accession>A0AAD7UT43</accession>
<reference evidence="1 2" key="1">
    <citation type="submission" date="2023-03" db="EMBL/GenBank/DDBJ databases">
        <title>Genome sequence of Lichtheimia ornata CBS 291.66.</title>
        <authorList>
            <person name="Mohabir J.T."/>
            <person name="Shea T.P."/>
            <person name="Kurbessoian T."/>
            <person name="Berby B."/>
            <person name="Fontaine J."/>
            <person name="Livny J."/>
            <person name="Gnirke A."/>
            <person name="Stajich J.E."/>
            <person name="Cuomo C.A."/>
        </authorList>
    </citation>
    <scope>NUCLEOTIDE SEQUENCE [LARGE SCALE GENOMIC DNA]</scope>
    <source>
        <strain evidence="1">CBS 291.66</strain>
    </source>
</reference>
<proteinExistence type="predicted"/>
<comment type="caution">
    <text evidence="1">The sequence shown here is derived from an EMBL/GenBank/DDBJ whole genome shotgun (WGS) entry which is preliminary data.</text>
</comment>
<evidence type="ECO:0000313" key="2">
    <source>
        <dbReference type="Proteomes" id="UP001234581"/>
    </source>
</evidence>
<keyword evidence="2" id="KW-1185">Reference proteome</keyword>
<protein>
    <submittedName>
        <fullName evidence="1">Uncharacterized protein</fullName>
    </submittedName>
</protein>
<dbReference type="AlphaFoldDB" id="A0AAD7UT43"/>
<name>A0AAD7UT43_9FUNG</name>
<dbReference type="EMBL" id="JARTCD010000095">
    <property type="protein sequence ID" value="KAJ8652720.1"/>
    <property type="molecule type" value="Genomic_DNA"/>
</dbReference>
<evidence type="ECO:0000313" key="1">
    <source>
        <dbReference type="EMBL" id="KAJ8652720.1"/>
    </source>
</evidence>
<gene>
    <name evidence="1" type="ORF">O0I10_011602</name>
</gene>
<dbReference type="RefSeq" id="XP_058337634.1">
    <property type="nucleotide sequence ID" value="XM_058491566.1"/>
</dbReference>
<dbReference type="Proteomes" id="UP001234581">
    <property type="component" value="Unassembled WGS sequence"/>
</dbReference>
<sequence>MDLHLYPEFKAALPGVELLTKISFDVHYRSRSQTLFGRLSSQLGTEYIQLADIQFRLSEITQPLDLFLHRTLRQGPPSCEAVIEFVNVVHELLVDTASRINQQCVNSMYRHTQGRGQTPCVAPTSSVSPLLDPKKLVDHVS</sequence>
<organism evidence="1 2">
    <name type="scientific">Lichtheimia ornata</name>
    <dbReference type="NCBI Taxonomy" id="688661"/>
    <lineage>
        <taxon>Eukaryota</taxon>
        <taxon>Fungi</taxon>
        <taxon>Fungi incertae sedis</taxon>
        <taxon>Mucoromycota</taxon>
        <taxon>Mucoromycotina</taxon>
        <taxon>Mucoromycetes</taxon>
        <taxon>Mucorales</taxon>
        <taxon>Lichtheimiaceae</taxon>
        <taxon>Lichtheimia</taxon>
    </lineage>
</organism>
<dbReference type="GeneID" id="83219002"/>